<dbReference type="EMBL" id="BSTX01000005">
    <property type="protein sequence ID" value="GLZ81389.1"/>
    <property type="molecule type" value="Genomic_DNA"/>
</dbReference>
<proteinExistence type="predicted"/>
<comment type="caution">
    <text evidence="1">The sequence shown here is derived from an EMBL/GenBank/DDBJ whole genome shotgun (WGS) entry which is preliminary data.</text>
</comment>
<protein>
    <submittedName>
        <fullName evidence="1">Uncharacterized protein</fullName>
    </submittedName>
</protein>
<keyword evidence="2" id="KW-1185">Reference proteome</keyword>
<organism evidence="1 2">
    <name type="scientific">Actinorhabdospora filicis</name>
    <dbReference type="NCBI Taxonomy" id="1785913"/>
    <lineage>
        <taxon>Bacteria</taxon>
        <taxon>Bacillati</taxon>
        <taxon>Actinomycetota</taxon>
        <taxon>Actinomycetes</taxon>
        <taxon>Micromonosporales</taxon>
        <taxon>Micromonosporaceae</taxon>
        <taxon>Actinorhabdospora</taxon>
    </lineage>
</organism>
<reference evidence="1" key="1">
    <citation type="submission" date="2023-03" db="EMBL/GenBank/DDBJ databases">
        <title>Actinorhabdospora filicis NBRC 111898.</title>
        <authorList>
            <person name="Ichikawa N."/>
            <person name="Sato H."/>
            <person name="Tonouchi N."/>
        </authorList>
    </citation>
    <scope>NUCLEOTIDE SEQUENCE</scope>
    <source>
        <strain evidence="1">NBRC 111898</strain>
    </source>
</reference>
<evidence type="ECO:0000313" key="2">
    <source>
        <dbReference type="Proteomes" id="UP001165079"/>
    </source>
</evidence>
<gene>
    <name evidence="1" type="ORF">Afil01_61960</name>
</gene>
<dbReference type="Proteomes" id="UP001165079">
    <property type="component" value="Unassembled WGS sequence"/>
</dbReference>
<dbReference type="RefSeq" id="WP_285666839.1">
    <property type="nucleotide sequence ID" value="NZ_BSTX01000005.1"/>
</dbReference>
<dbReference type="AlphaFoldDB" id="A0A9W6SR37"/>
<sequence length="144" mass="15920">MEATFAATSVLAWIDCIGCAREGRPLGRAIPAAELSRYSTADLHDGGIAPAGHTEFAVTELRGFHGMAVHTDPVDVIENTARALAFLEPDDRPRFAAYMRLRRNRTTPGDGLRFRNRITIEALIRQREKATYGYPLPRPADPTD</sequence>
<accession>A0A9W6SR37</accession>
<evidence type="ECO:0000313" key="1">
    <source>
        <dbReference type="EMBL" id="GLZ81389.1"/>
    </source>
</evidence>
<name>A0A9W6SR37_9ACTN</name>